<gene>
    <name evidence="2" type="ORF">D9611_013784</name>
</gene>
<keyword evidence="1" id="KW-0472">Membrane</keyword>
<feature type="transmembrane region" description="Helical" evidence="1">
    <location>
        <begin position="137"/>
        <end position="155"/>
    </location>
</feature>
<evidence type="ECO:0000313" key="3">
    <source>
        <dbReference type="Proteomes" id="UP000541558"/>
    </source>
</evidence>
<organism evidence="2 3">
    <name type="scientific">Ephemerocybe angulata</name>
    <dbReference type="NCBI Taxonomy" id="980116"/>
    <lineage>
        <taxon>Eukaryota</taxon>
        <taxon>Fungi</taxon>
        <taxon>Dikarya</taxon>
        <taxon>Basidiomycota</taxon>
        <taxon>Agaricomycotina</taxon>
        <taxon>Agaricomycetes</taxon>
        <taxon>Agaricomycetidae</taxon>
        <taxon>Agaricales</taxon>
        <taxon>Agaricineae</taxon>
        <taxon>Psathyrellaceae</taxon>
        <taxon>Ephemerocybe</taxon>
    </lineage>
</organism>
<proteinExistence type="predicted"/>
<keyword evidence="1" id="KW-1133">Transmembrane helix</keyword>
<dbReference type="AlphaFoldDB" id="A0A8H5FF55"/>
<dbReference type="EMBL" id="JAACJK010000068">
    <property type="protein sequence ID" value="KAF5334496.1"/>
    <property type="molecule type" value="Genomic_DNA"/>
</dbReference>
<feature type="transmembrane region" description="Helical" evidence="1">
    <location>
        <begin position="205"/>
        <end position="231"/>
    </location>
</feature>
<evidence type="ECO:0000256" key="1">
    <source>
        <dbReference type="SAM" id="Phobius"/>
    </source>
</evidence>
<dbReference type="OrthoDB" id="3036455at2759"/>
<evidence type="ECO:0000313" key="2">
    <source>
        <dbReference type="EMBL" id="KAF5334496.1"/>
    </source>
</evidence>
<dbReference type="Proteomes" id="UP000541558">
    <property type="component" value="Unassembled WGS sequence"/>
</dbReference>
<protein>
    <submittedName>
        <fullName evidence="2">Uncharacterized protein</fullName>
    </submittedName>
</protein>
<accession>A0A8H5FF55</accession>
<sequence length="295" mass="32921">MMRNSIPLVSPVIRMSSSQRHDLPFQAVGRRARNDCLGQSLSAIYCFLNQILHIAASWLKSLGAAGCRALTWTRRRISTLKIKQTLRHTSWAVFNNVLLLQVGTTYQRRFEDFAIISSDLDSIDQWRKDQQDEWNRLSTTLALLATMNTTILAISPQAPNLAFAAWLGGAGLSVCGVFVVQYFSIKAFSITDEDMGSILLEDDDWVALALLASVIASPVVMKLWAAVLFILGTVDYIWETEAMSWGWKILAIVPVLSGTAVMVLAAVLGWIIDRKVEEKASRFILDLQHNVLSTY</sequence>
<reference evidence="2 3" key="1">
    <citation type="journal article" date="2020" name="ISME J.">
        <title>Uncovering the hidden diversity of litter-decomposition mechanisms in mushroom-forming fungi.</title>
        <authorList>
            <person name="Floudas D."/>
            <person name="Bentzer J."/>
            <person name="Ahren D."/>
            <person name="Johansson T."/>
            <person name="Persson P."/>
            <person name="Tunlid A."/>
        </authorList>
    </citation>
    <scope>NUCLEOTIDE SEQUENCE [LARGE SCALE GENOMIC DNA]</scope>
    <source>
        <strain evidence="2 3">CBS 175.51</strain>
    </source>
</reference>
<feature type="transmembrane region" description="Helical" evidence="1">
    <location>
        <begin position="161"/>
        <end position="184"/>
    </location>
</feature>
<comment type="caution">
    <text evidence="2">The sequence shown here is derived from an EMBL/GenBank/DDBJ whole genome shotgun (WGS) entry which is preliminary data.</text>
</comment>
<name>A0A8H5FF55_9AGAR</name>
<feature type="transmembrane region" description="Helical" evidence="1">
    <location>
        <begin position="251"/>
        <end position="272"/>
    </location>
</feature>
<keyword evidence="1" id="KW-0812">Transmembrane</keyword>
<keyword evidence="3" id="KW-1185">Reference proteome</keyword>